<dbReference type="AlphaFoldDB" id="A0A369TI71"/>
<protein>
    <submittedName>
        <fullName evidence="3">Type VI secretion system-associated FHA domain protein TagH</fullName>
    </submittedName>
</protein>
<feature type="compositionally biased region" description="Basic and acidic residues" evidence="1">
    <location>
        <begin position="225"/>
        <end position="240"/>
    </location>
</feature>
<dbReference type="EMBL" id="QPMK01000024">
    <property type="protein sequence ID" value="RDD64324.1"/>
    <property type="molecule type" value="Genomic_DNA"/>
</dbReference>
<reference evidence="3 4" key="1">
    <citation type="submission" date="2018-07" db="EMBL/GenBank/DDBJ databases">
        <title>Thalassococcus profundi sp. nov., a marine bacterium isolated from deep seawater of Okinawa Trough.</title>
        <authorList>
            <person name="Yu M."/>
        </authorList>
    </citation>
    <scope>NUCLEOTIDE SEQUENCE [LARGE SCALE GENOMIC DNA]</scope>
    <source>
        <strain evidence="3 4">WRAS1</strain>
    </source>
</reference>
<keyword evidence="4" id="KW-1185">Reference proteome</keyword>
<accession>A0A369TI71</accession>
<dbReference type="Pfam" id="PF00498">
    <property type="entry name" value="FHA"/>
    <property type="match status" value="1"/>
</dbReference>
<dbReference type="CDD" id="cd00060">
    <property type="entry name" value="FHA"/>
    <property type="match status" value="1"/>
</dbReference>
<proteinExistence type="predicted"/>
<dbReference type="RefSeq" id="WP_114512767.1">
    <property type="nucleotide sequence ID" value="NZ_QPMK01000024.1"/>
</dbReference>
<evidence type="ECO:0000256" key="1">
    <source>
        <dbReference type="SAM" id="MobiDB-lite"/>
    </source>
</evidence>
<feature type="compositionally biased region" description="Pro residues" evidence="1">
    <location>
        <begin position="129"/>
        <end position="144"/>
    </location>
</feature>
<dbReference type="Gene3D" id="2.60.200.20">
    <property type="match status" value="1"/>
</dbReference>
<dbReference type="Pfam" id="PF20232">
    <property type="entry name" value="T6SS_FHA_C"/>
    <property type="match status" value="1"/>
</dbReference>
<dbReference type="NCBIfam" id="TIGR03354">
    <property type="entry name" value="VI_FHA"/>
    <property type="match status" value="1"/>
</dbReference>
<dbReference type="InterPro" id="IPR046883">
    <property type="entry name" value="T6SS_FHA_C"/>
</dbReference>
<dbReference type="SUPFAM" id="SSF49879">
    <property type="entry name" value="SMAD/FHA domain"/>
    <property type="match status" value="1"/>
</dbReference>
<feature type="region of interest" description="Disordered" evidence="1">
    <location>
        <begin position="107"/>
        <end position="311"/>
    </location>
</feature>
<evidence type="ECO:0000259" key="2">
    <source>
        <dbReference type="PROSITE" id="PS50006"/>
    </source>
</evidence>
<comment type="caution">
    <text evidence="3">The sequence shown here is derived from an EMBL/GenBank/DDBJ whole genome shotgun (WGS) entry which is preliminary data.</text>
</comment>
<dbReference type="Proteomes" id="UP000253977">
    <property type="component" value="Unassembled WGS sequence"/>
</dbReference>
<evidence type="ECO:0000313" key="3">
    <source>
        <dbReference type="EMBL" id="RDD64324.1"/>
    </source>
</evidence>
<name>A0A369TI71_9RHOB</name>
<dbReference type="OrthoDB" id="273564at2"/>
<evidence type="ECO:0000313" key="4">
    <source>
        <dbReference type="Proteomes" id="UP000253977"/>
    </source>
</evidence>
<dbReference type="InterPro" id="IPR017735">
    <property type="entry name" value="T6SS_FHA"/>
</dbReference>
<dbReference type="PROSITE" id="PS50006">
    <property type="entry name" value="FHA_DOMAIN"/>
    <property type="match status" value="1"/>
</dbReference>
<gene>
    <name evidence="3" type="primary">tagH</name>
    <name evidence="3" type="ORF">DU478_20670</name>
</gene>
<feature type="compositionally biased region" description="Pro residues" evidence="1">
    <location>
        <begin position="269"/>
        <end position="285"/>
    </location>
</feature>
<dbReference type="InterPro" id="IPR000253">
    <property type="entry name" value="FHA_dom"/>
</dbReference>
<feature type="compositionally biased region" description="Basic and acidic residues" evidence="1">
    <location>
        <begin position="205"/>
        <end position="218"/>
    </location>
</feature>
<feature type="compositionally biased region" description="Basic and acidic residues" evidence="1">
    <location>
        <begin position="152"/>
        <end position="165"/>
    </location>
</feature>
<dbReference type="SMART" id="SM00240">
    <property type="entry name" value="FHA"/>
    <property type="match status" value="1"/>
</dbReference>
<dbReference type="InterPro" id="IPR008984">
    <property type="entry name" value="SMAD_FHA_dom_sf"/>
</dbReference>
<dbReference type="PRINTS" id="PR01217">
    <property type="entry name" value="PRICHEXTENSN"/>
</dbReference>
<organism evidence="3 4">
    <name type="scientific">Thalassococcus profundi</name>
    <dbReference type="NCBI Taxonomy" id="2282382"/>
    <lineage>
        <taxon>Bacteria</taxon>
        <taxon>Pseudomonadati</taxon>
        <taxon>Pseudomonadota</taxon>
        <taxon>Alphaproteobacteria</taxon>
        <taxon>Rhodobacterales</taxon>
        <taxon>Roseobacteraceae</taxon>
        <taxon>Thalassococcus</taxon>
    </lineage>
</organism>
<feature type="domain" description="FHA" evidence="2">
    <location>
        <begin position="26"/>
        <end position="76"/>
    </location>
</feature>
<sequence>MTLRLVIESAPGPQAVSEHLFTGGQLSIGRGDDADWQLDDPSAYVSRRHCILSEEGGRIMVTDASSGGLFIDNASSPVGTGKSVPVEPGMRLHMGDFVLRVEAARGAAPGTEAPKPGPAARGGFFADEPPAPPPEPVAPRPANLPDPFGLRSDGKPDERHKEVARNPRPLDQADPFGLDLRRPQSQESESAPDRPSRGGYFDTSTPREEEAARPRAPEPEPEAPPVKKDIFDSWKVEPVAERPLPAEAPEEPPAAEKPLFDAPLFEAPDPAPVPPEPLPESAPPEPEPEPEVLPAHAAAPKPAPRPLSAEDGDLRDALLRGMGLDPESLPRPEDPAAEMAHLGQCLHDLVEGVMLLLRTRAQEKQKVRVAQTIIANADVNPLKFLATPEDALAALIRPRGRGYLAPDQAVPAAFRDLADHQVRTWSALQIALRRMVDKFDPAEIEKEMADVGLLESLAAGGRKAKLWQIYEDRYRDIAQSAEKQFLGDVGADFRDAYENKGS</sequence>